<keyword evidence="2" id="KW-1185">Reference proteome</keyword>
<reference evidence="1 2" key="1">
    <citation type="submission" date="2021-08" db="EMBL/GenBank/DDBJ databases">
        <authorList>
            <person name="Peeters C."/>
        </authorList>
    </citation>
    <scope>NUCLEOTIDE SEQUENCE [LARGE SCALE GENOMIC DNA]</scope>
    <source>
        <strain evidence="1 2">LMG 23992</strain>
    </source>
</reference>
<dbReference type="EMBL" id="CAJZAI010000001">
    <property type="protein sequence ID" value="CAG9165219.1"/>
    <property type="molecule type" value="Genomic_DNA"/>
</dbReference>
<evidence type="ECO:0000313" key="2">
    <source>
        <dbReference type="Proteomes" id="UP000727654"/>
    </source>
</evidence>
<comment type="caution">
    <text evidence="1">The sequence shown here is derived from an EMBL/GenBank/DDBJ whole genome shotgun (WGS) entry which is preliminary data.</text>
</comment>
<dbReference type="RefSeq" id="WP_224078077.1">
    <property type="nucleotide sequence ID" value="NZ_CAJZAI010000001.1"/>
</dbReference>
<proteinExistence type="predicted"/>
<name>A0ABM8WD32_9BURK</name>
<evidence type="ECO:0000313" key="1">
    <source>
        <dbReference type="EMBL" id="CAG9165219.1"/>
    </source>
</evidence>
<accession>A0ABM8WD32</accession>
<sequence length="146" mass="16487">MANEDTQRAQDERLMKELNEASYALYKSRPTASIAVAVGTAVAWVDVYRVKPCSPEVLQDVLQKLDGIERSFAVELALPVVGWRATLEHWWHRRRLKLLAQRVEELLQMVTGEQAVLITYRDMPTLAVQVVKVKLAAIALIAVGEY</sequence>
<gene>
    <name evidence="1" type="ORF">LMG23992_00363</name>
</gene>
<organism evidence="1 2">
    <name type="scientific">Cupriavidus laharis</name>
    <dbReference type="NCBI Taxonomy" id="151654"/>
    <lineage>
        <taxon>Bacteria</taxon>
        <taxon>Pseudomonadati</taxon>
        <taxon>Pseudomonadota</taxon>
        <taxon>Betaproteobacteria</taxon>
        <taxon>Burkholderiales</taxon>
        <taxon>Burkholderiaceae</taxon>
        <taxon>Cupriavidus</taxon>
    </lineage>
</organism>
<dbReference type="Proteomes" id="UP000727654">
    <property type="component" value="Unassembled WGS sequence"/>
</dbReference>
<protein>
    <submittedName>
        <fullName evidence="1">Uncharacterized protein</fullName>
    </submittedName>
</protein>